<organism evidence="4 5">
    <name type="scientific">Henosepilachna vigintioctopunctata</name>
    <dbReference type="NCBI Taxonomy" id="420089"/>
    <lineage>
        <taxon>Eukaryota</taxon>
        <taxon>Metazoa</taxon>
        <taxon>Ecdysozoa</taxon>
        <taxon>Arthropoda</taxon>
        <taxon>Hexapoda</taxon>
        <taxon>Insecta</taxon>
        <taxon>Pterygota</taxon>
        <taxon>Neoptera</taxon>
        <taxon>Endopterygota</taxon>
        <taxon>Coleoptera</taxon>
        <taxon>Polyphaga</taxon>
        <taxon>Cucujiformia</taxon>
        <taxon>Coccinelloidea</taxon>
        <taxon>Coccinellidae</taxon>
        <taxon>Epilachninae</taxon>
        <taxon>Epilachnini</taxon>
        <taxon>Henosepilachna</taxon>
    </lineage>
</organism>
<feature type="transmembrane region" description="Helical" evidence="2">
    <location>
        <begin position="316"/>
        <end position="335"/>
    </location>
</feature>
<keyword evidence="2" id="KW-0812">Transmembrane</keyword>
<evidence type="ECO:0000313" key="5">
    <source>
        <dbReference type="Proteomes" id="UP001431783"/>
    </source>
</evidence>
<dbReference type="EMBL" id="JARQZJ010000130">
    <property type="protein sequence ID" value="KAK9891786.1"/>
    <property type="molecule type" value="Genomic_DNA"/>
</dbReference>
<dbReference type="AlphaFoldDB" id="A0AAW1VEY5"/>
<feature type="region of interest" description="Disordered" evidence="1">
    <location>
        <begin position="28"/>
        <end position="47"/>
    </location>
</feature>
<protein>
    <submittedName>
        <fullName evidence="4">Uncharacterized protein</fullName>
    </submittedName>
</protein>
<evidence type="ECO:0000256" key="3">
    <source>
        <dbReference type="SAM" id="SignalP"/>
    </source>
</evidence>
<feature type="chain" id="PRO_5043732776" evidence="3">
    <location>
        <begin position="25"/>
        <end position="336"/>
    </location>
</feature>
<dbReference type="Proteomes" id="UP001431783">
    <property type="component" value="Unassembled WGS sequence"/>
</dbReference>
<keyword evidence="3" id="KW-0732">Signal</keyword>
<proteinExistence type="predicted"/>
<keyword evidence="2" id="KW-1133">Transmembrane helix</keyword>
<comment type="caution">
    <text evidence="4">The sequence shown here is derived from an EMBL/GenBank/DDBJ whole genome shotgun (WGS) entry which is preliminary data.</text>
</comment>
<feature type="signal peptide" evidence="3">
    <location>
        <begin position="1"/>
        <end position="24"/>
    </location>
</feature>
<name>A0AAW1VEY5_9CUCU</name>
<sequence>MFRNNNTVIHFIVALILTQVVTFGKTTIPRESDEQTPASDENLKTDENNLDSKIDLGRRISRILLEGDESEIQNVNITELLTAIHEMSDTKVPLKCLTEIWKEMKEQYSLKNISVSTLETWKDYYRYISEKDFRDLSERDDIEASLISKSDNLNKRLAVIFMLSLLEKHEKDYFLNHTNLNILYTILCGMPRTLLFKIPPNEYAEISGEVFEKLNTCSLARLRRLLLLMMRSTVHGPTQAWTETIVEKLNLLLLALEPDELRAIHPAAMRKISPSVIDQMNMELILTISKEQISNFNFPAFLAYKRRFFFTSNQMYYNKISFNYYVLLWIILVFVY</sequence>
<accession>A0AAW1VEY5</accession>
<reference evidence="4 5" key="1">
    <citation type="submission" date="2023-03" db="EMBL/GenBank/DDBJ databases">
        <title>Genome insight into feeding habits of ladybird beetles.</title>
        <authorList>
            <person name="Li H.-S."/>
            <person name="Huang Y.-H."/>
            <person name="Pang H."/>
        </authorList>
    </citation>
    <scope>NUCLEOTIDE SEQUENCE [LARGE SCALE GENOMIC DNA]</scope>
    <source>
        <strain evidence="4">SYSU_2023b</strain>
        <tissue evidence="4">Whole body</tissue>
    </source>
</reference>
<evidence type="ECO:0000256" key="2">
    <source>
        <dbReference type="SAM" id="Phobius"/>
    </source>
</evidence>
<keyword evidence="2" id="KW-0472">Membrane</keyword>
<evidence type="ECO:0000256" key="1">
    <source>
        <dbReference type="SAM" id="MobiDB-lite"/>
    </source>
</evidence>
<keyword evidence="5" id="KW-1185">Reference proteome</keyword>
<gene>
    <name evidence="4" type="ORF">WA026_016583</name>
</gene>
<evidence type="ECO:0000313" key="4">
    <source>
        <dbReference type="EMBL" id="KAK9891786.1"/>
    </source>
</evidence>